<organism evidence="1 2">
    <name type="scientific">Dentiscutata heterogama</name>
    <dbReference type="NCBI Taxonomy" id="1316150"/>
    <lineage>
        <taxon>Eukaryota</taxon>
        <taxon>Fungi</taxon>
        <taxon>Fungi incertae sedis</taxon>
        <taxon>Mucoromycota</taxon>
        <taxon>Glomeromycotina</taxon>
        <taxon>Glomeromycetes</taxon>
        <taxon>Diversisporales</taxon>
        <taxon>Gigasporaceae</taxon>
        <taxon>Dentiscutata</taxon>
    </lineage>
</organism>
<protein>
    <submittedName>
        <fullName evidence="1">11237_t:CDS:1</fullName>
    </submittedName>
</protein>
<reference evidence="1" key="1">
    <citation type="submission" date="2021-06" db="EMBL/GenBank/DDBJ databases">
        <authorList>
            <person name="Kallberg Y."/>
            <person name="Tangrot J."/>
            <person name="Rosling A."/>
        </authorList>
    </citation>
    <scope>NUCLEOTIDE SEQUENCE</scope>
    <source>
        <strain evidence="1">IL203A</strain>
    </source>
</reference>
<dbReference type="EMBL" id="CAJVPU010000913">
    <property type="protein sequence ID" value="CAG8466174.1"/>
    <property type="molecule type" value="Genomic_DNA"/>
</dbReference>
<evidence type="ECO:0000313" key="2">
    <source>
        <dbReference type="Proteomes" id="UP000789702"/>
    </source>
</evidence>
<evidence type="ECO:0000313" key="1">
    <source>
        <dbReference type="EMBL" id="CAG8466174.1"/>
    </source>
</evidence>
<proteinExistence type="predicted"/>
<dbReference type="Proteomes" id="UP000789702">
    <property type="component" value="Unassembled WGS sequence"/>
</dbReference>
<keyword evidence="2" id="KW-1185">Reference proteome</keyword>
<gene>
    <name evidence="1" type="ORF">DHETER_LOCUS1505</name>
</gene>
<sequence>MPFSLLLLNAKKNNQLMCIISSIIVAPSILLAPEDITLEIINQLIRGPDQLPNKFDLANFLNESPPVKIPLAPNHYFQFNTSLGGITKEERDTYFVLSTEAECTSLYLRLIAPLIYPPSYGKTEDSYHCLWDSVIKNTIETFGMHSGSLSKLEFDRNTSKRGRNRPDMVVLVGNVCPFRGEEKSREDSGDPSSELVDKIEDWSYGDAPYIFAYYAIGVQVTLVILYKPENKKRKLNVCSEKIAEFDLGRLSDRIRIMNFLRNICRLLPLIANLCPPRESPEFQTIFRPSGTVIELGYTIKKKFADERQVTHLKEIYGMLSANNIRFSDKLEYASTHSVNLAPRGEQREPNDLKELLQALICTLTCLKPLQEFSESDHAPEMLNKKHDFKVDIWGVGNLVGLCNVTGIPSELSSFSTDLCKSNPNERPTASVALDRAKNMFREDALASKTDDDTKRIDQSSVNTTFTKMENSNDTHEQLDLQCDDIPVRLSTTPSIPLSHTSNSENEDGNKNNDINTILSDDEEDVGYYYDLGSKNKAEISKEVSRSEDAPTSESLLETKITLIGLSFSSTRITLATSSFNSSTFTRMLSQPVSKTLVSPALYEKIFVDITTVNKNKAINT</sequence>
<accession>A0ACA9KDE6</accession>
<name>A0ACA9KDE6_9GLOM</name>
<comment type="caution">
    <text evidence="1">The sequence shown here is derived from an EMBL/GenBank/DDBJ whole genome shotgun (WGS) entry which is preliminary data.</text>
</comment>